<gene>
    <name evidence="1" type="ORF">F8M49_30115</name>
</gene>
<proteinExistence type="predicted"/>
<keyword evidence="2" id="KW-1185">Reference proteome</keyword>
<comment type="caution">
    <text evidence="1">The sequence shown here is derived from an EMBL/GenBank/DDBJ whole genome shotgun (WGS) entry which is preliminary data.</text>
</comment>
<organism evidence="1 2">
    <name type="scientific">Rhodococcus zopfii</name>
    <dbReference type="NCBI Taxonomy" id="43772"/>
    <lineage>
        <taxon>Bacteria</taxon>
        <taxon>Bacillati</taxon>
        <taxon>Actinomycetota</taxon>
        <taxon>Actinomycetes</taxon>
        <taxon>Mycobacteriales</taxon>
        <taxon>Nocardiaceae</taxon>
        <taxon>Rhodococcus</taxon>
    </lineage>
</organism>
<accession>A0ABU3WX80</accession>
<name>A0ABU3WX80_9NOCA</name>
<evidence type="ECO:0000313" key="2">
    <source>
        <dbReference type="Proteomes" id="UP001275440"/>
    </source>
</evidence>
<dbReference type="Proteomes" id="UP001275440">
    <property type="component" value="Unassembled WGS sequence"/>
</dbReference>
<reference evidence="1 2" key="1">
    <citation type="submission" date="2019-10" db="EMBL/GenBank/DDBJ databases">
        <title>Draft Genome Assembly of Rhodococcus zopfii DSM44189.</title>
        <authorList>
            <person name="Sutton J.M."/>
            <person name="Akob D.M."/>
            <person name="Bushman T.J."/>
        </authorList>
    </citation>
    <scope>NUCLEOTIDE SEQUENCE [LARGE SCALE GENOMIC DNA]</scope>
    <source>
        <strain evidence="1 2">DSM 44189</strain>
    </source>
</reference>
<dbReference type="EMBL" id="WBMO01000005">
    <property type="protein sequence ID" value="MDV2478614.1"/>
    <property type="molecule type" value="Genomic_DNA"/>
</dbReference>
<protein>
    <submittedName>
        <fullName evidence="1">Uncharacterized protein</fullName>
    </submittedName>
</protein>
<sequence length="127" mass="13183">MRSPIPRASLDPRFDADHTPGRLGPLRLGRVERIGAAERLSRLALTTRASAVGEAFRVGDALAAQGLQLAFSVSGLLGGRGLPAAGVGRGLGGAVEVGLRLGELALIDLDVDLVIDRVALESRREPA</sequence>
<evidence type="ECO:0000313" key="1">
    <source>
        <dbReference type="EMBL" id="MDV2478614.1"/>
    </source>
</evidence>